<proteinExistence type="predicted"/>
<keyword evidence="3" id="KW-1185">Reference proteome</keyword>
<sequence length="376" mass="41342">MITAMAMHVSAAPDEPAALRWEMTDVLDRQLSATTASLQSLSDHCCVPEATADLFTLMTDVCDLINAVTDLQNGAQALRHGPATASSAAKACEVFAIPELLEHIMLSVHPLDVLKVMQLNHSAYNTIANSMRLLRHMNLLPNEQSAFRSFFACARTGFTCVTNGEGDAISRALSSAVPGRAERPVSIFTVCAAFKSQTPPRLGPRVRSMLICQPPVHEMRIVLTCCNANKSQTQLNFPTYTIYTPDHAMEIPQPIRSATGITVGDIHDATCAMVMAHRLCPAAEPHEHDERGYVKVDPKFETTIRLREADPLLQARRQREREDAREAQRSATIDRYIVAKKAARDAEQPIPTLEEFEGRIRAKSEDSAVGEVITDA</sequence>
<dbReference type="Proteomes" id="UP001324427">
    <property type="component" value="Unassembled WGS sequence"/>
</dbReference>
<gene>
    <name evidence="2" type="ORF">LTR36_008889</name>
</gene>
<feature type="region of interest" description="Disordered" evidence="1">
    <location>
        <begin position="357"/>
        <end position="376"/>
    </location>
</feature>
<evidence type="ECO:0008006" key="4">
    <source>
        <dbReference type="Google" id="ProtNLM"/>
    </source>
</evidence>
<dbReference type="AlphaFoldDB" id="A0AAV9J7Q5"/>
<evidence type="ECO:0000256" key="1">
    <source>
        <dbReference type="SAM" id="MobiDB-lite"/>
    </source>
</evidence>
<accession>A0AAV9J7Q5</accession>
<evidence type="ECO:0000313" key="2">
    <source>
        <dbReference type="EMBL" id="KAK4540812.1"/>
    </source>
</evidence>
<organism evidence="2 3">
    <name type="scientific">Oleoguttula mirabilis</name>
    <dbReference type="NCBI Taxonomy" id="1507867"/>
    <lineage>
        <taxon>Eukaryota</taxon>
        <taxon>Fungi</taxon>
        <taxon>Dikarya</taxon>
        <taxon>Ascomycota</taxon>
        <taxon>Pezizomycotina</taxon>
        <taxon>Dothideomycetes</taxon>
        <taxon>Dothideomycetidae</taxon>
        <taxon>Mycosphaerellales</taxon>
        <taxon>Teratosphaeriaceae</taxon>
        <taxon>Oleoguttula</taxon>
    </lineage>
</organism>
<name>A0AAV9J7Q5_9PEZI</name>
<reference evidence="2 3" key="1">
    <citation type="submission" date="2021-11" db="EMBL/GenBank/DDBJ databases">
        <title>Black yeast isolated from Biological Soil Crust.</title>
        <authorList>
            <person name="Kurbessoian T."/>
        </authorList>
    </citation>
    <scope>NUCLEOTIDE SEQUENCE [LARGE SCALE GENOMIC DNA]</scope>
    <source>
        <strain evidence="2 3">CCFEE 5522</strain>
    </source>
</reference>
<protein>
    <recommendedName>
        <fullName evidence="4">F-box domain-containing protein</fullName>
    </recommendedName>
</protein>
<dbReference type="EMBL" id="JAVFHQ010000061">
    <property type="protein sequence ID" value="KAK4540812.1"/>
    <property type="molecule type" value="Genomic_DNA"/>
</dbReference>
<evidence type="ECO:0000313" key="3">
    <source>
        <dbReference type="Proteomes" id="UP001324427"/>
    </source>
</evidence>
<feature type="compositionally biased region" description="Basic and acidic residues" evidence="1">
    <location>
        <begin position="357"/>
        <end position="366"/>
    </location>
</feature>
<comment type="caution">
    <text evidence="2">The sequence shown here is derived from an EMBL/GenBank/DDBJ whole genome shotgun (WGS) entry which is preliminary data.</text>
</comment>